<gene>
    <name evidence="2" type="ORF">CYFUS_001876</name>
</gene>
<protein>
    <submittedName>
        <fullName evidence="2">Uncharacterized protein</fullName>
    </submittedName>
</protein>
<dbReference type="EMBL" id="CP022098">
    <property type="protein sequence ID" value="ATB36461.1"/>
    <property type="molecule type" value="Genomic_DNA"/>
</dbReference>
<dbReference type="AlphaFoldDB" id="A0A250IZ86"/>
<dbReference type="KEGG" id="cfus:CYFUS_001876"/>
<evidence type="ECO:0000313" key="2">
    <source>
        <dbReference type="EMBL" id="ATB36461.1"/>
    </source>
</evidence>
<organism evidence="2 3">
    <name type="scientific">Cystobacter fuscus</name>
    <dbReference type="NCBI Taxonomy" id="43"/>
    <lineage>
        <taxon>Bacteria</taxon>
        <taxon>Pseudomonadati</taxon>
        <taxon>Myxococcota</taxon>
        <taxon>Myxococcia</taxon>
        <taxon>Myxococcales</taxon>
        <taxon>Cystobacterineae</taxon>
        <taxon>Archangiaceae</taxon>
        <taxon>Cystobacter</taxon>
    </lineage>
</organism>
<sequence length="400" mass="44892">MANEMPWKRVVSEWSPLEQRGDVRAEDWVRLVPVVGPELAELGPAQPVPLDTDGIPLRPRERLIDRKLAPLHDLMEPGGGPDLVCSERFVRALEAAGATGWTATLVPHVTPHRVAGHRLYRLDTEGHTGPLLDTQLRLNRLNPQTFHPQGTDERLNGVPLTPVRFDARGWSGHSVCWSPWFNGPRSWWRALLIRGDVFLALQQHLEAPVLRIDRVTWEGESHARPVQPGHRLGPQEPPPEAPGLDEVLARVEGEAERYQHTLSAEASDAELAHAFNRLGLTPPEPLRRLLARHNGARLFQGALVLHGVGAQGSLVSRNEELVQFPWYRRELGWVVFGEAAGGQVLWAVDAQGRVRGLGRDEIVYGPDEPLHQWFSDQVADLRYAWDHDGQLPWTERVMRG</sequence>
<accession>A0A250IZ86</accession>
<proteinExistence type="predicted"/>
<dbReference type="Proteomes" id="UP000217257">
    <property type="component" value="Chromosome"/>
</dbReference>
<feature type="region of interest" description="Disordered" evidence="1">
    <location>
        <begin position="221"/>
        <end position="243"/>
    </location>
</feature>
<name>A0A250IZ86_9BACT</name>
<reference evidence="2 3" key="1">
    <citation type="submission" date="2017-06" db="EMBL/GenBank/DDBJ databases">
        <title>Sequencing and comparative analysis of myxobacterial genomes.</title>
        <authorList>
            <person name="Rupp O."/>
            <person name="Goesmann A."/>
            <person name="Sogaard-Andersen L."/>
        </authorList>
    </citation>
    <scope>NUCLEOTIDE SEQUENCE [LARGE SCALE GENOMIC DNA]</scope>
    <source>
        <strain evidence="2 3">DSM 52655</strain>
    </source>
</reference>
<evidence type="ECO:0000313" key="3">
    <source>
        <dbReference type="Proteomes" id="UP000217257"/>
    </source>
</evidence>
<evidence type="ECO:0000256" key="1">
    <source>
        <dbReference type="SAM" id="MobiDB-lite"/>
    </source>
</evidence>